<comment type="caution">
    <text evidence="2">The sequence shown here is derived from an EMBL/GenBank/DDBJ whole genome shotgun (WGS) entry which is preliminary data.</text>
</comment>
<dbReference type="Proteomes" id="UP000437131">
    <property type="component" value="Unassembled WGS sequence"/>
</dbReference>
<dbReference type="InterPro" id="IPR025478">
    <property type="entry name" value="COP23"/>
</dbReference>
<dbReference type="EMBL" id="WMIA01000007">
    <property type="protein sequence ID" value="MTF38807.1"/>
    <property type="molecule type" value="Genomic_DNA"/>
</dbReference>
<evidence type="ECO:0000313" key="2">
    <source>
        <dbReference type="EMBL" id="MTF38807.1"/>
    </source>
</evidence>
<feature type="compositionally biased region" description="Low complexity" evidence="1">
    <location>
        <begin position="170"/>
        <end position="193"/>
    </location>
</feature>
<evidence type="ECO:0000313" key="3">
    <source>
        <dbReference type="Proteomes" id="UP000437131"/>
    </source>
</evidence>
<evidence type="ECO:0000256" key="1">
    <source>
        <dbReference type="SAM" id="MobiDB-lite"/>
    </source>
</evidence>
<name>A0A844GQP3_9CHRO</name>
<evidence type="ECO:0008006" key="4">
    <source>
        <dbReference type="Google" id="ProtNLM"/>
    </source>
</evidence>
<sequence length="211" mass="23240">MKNQFFIQFFIFGLLTIANGFFSQDSLAQTKNSYKCIQLNGKPTTIVDTARGRIQLIVWQSDFFRDSGWTPQKRCNEVTKRFQQFSDSGSLRYIATGTMNQQPVICVAEKKSSGFKCRGDGLLLTLQPKDNPSKVLTDLFNMSARTSTGGLSRGGVLDLDSFLATASTISSDNNDNLPTSNNNSPPPTIISNPETNQKPKDNPSCPPILCP</sequence>
<dbReference type="RefSeq" id="WP_155083653.1">
    <property type="nucleotide sequence ID" value="NZ_WMIA01000007.1"/>
</dbReference>
<gene>
    <name evidence="2" type="ORF">GGC33_07680</name>
</gene>
<feature type="region of interest" description="Disordered" evidence="1">
    <location>
        <begin position="169"/>
        <end position="211"/>
    </location>
</feature>
<dbReference type="Pfam" id="PF14218">
    <property type="entry name" value="COP23"/>
    <property type="match status" value="1"/>
</dbReference>
<proteinExistence type="predicted"/>
<protein>
    <recommendedName>
        <fullName evidence="4">Circadian oscillating protein COP23</fullName>
    </recommendedName>
</protein>
<dbReference type="AlphaFoldDB" id="A0A844GQP3"/>
<organism evidence="2 3">
    <name type="scientific">Cyanobacterium aponinum 0216</name>
    <dbReference type="NCBI Taxonomy" id="2676140"/>
    <lineage>
        <taxon>Bacteria</taxon>
        <taxon>Bacillati</taxon>
        <taxon>Cyanobacteriota</taxon>
        <taxon>Cyanophyceae</taxon>
        <taxon>Oscillatoriophycideae</taxon>
        <taxon>Chroococcales</taxon>
        <taxon>Geminocystaceae</taxon>
        <taxon>Cyanobacterium</taxon>
    </lineage>
</organism>
<accession>A0A844GQP3</accession>
<reference evidence="2 3" key="1">
    <citation type="submission" date="2019-11" db="EMBL/GenBank/DDBJ databases">
        <title>Isolation of a new High Light Tolerant Cyanobacteria.</title>
        <authorList>
            <person name="Dobson Z."/>
            <person name="Vaughn N."/>
            <person name="Vaughn M."/>
            <person name="Fromme P."/>
            <person name="Mazor Y."/>
        </authorList>
    </citation>
    <scope>NUCLEOTIDE SEQUENCE [LARGE SCALE GENOMIC DNA]</scope>
    <source>
        <strain evidence="2 3">0216</strain>
    </source>
</reference>